<evidence type="ECO:0000256" key="1">
    <source>
        <dbReference type="ARBA" id="ARBA00022450"/>
    </source>
</evidence>
<dbReference type="Pfam" id="PF00698">
    <property type="entry name" value="Acyl_transf_1"/>
    <property type="match status" value="1"/>
</dbReference>
<dbReference type="InterPro" id="IPR014031">
    <property type="entry name" value="Ketoacyl_synth_C"/>
</dbReference>
<dbReference type="PATRIC" id="fig|926550.5.peg.803"/>
<evidence type="ECO:0000256" key="3">
    <source>
        <dbReference type="ARBA" id="ARBA00022679"/>
    </source>
</evidence>
<dbReference type="PROSITE" id="PS50075">
    <property type="entry name" value="CARRIER"/>
    <property type="match status" value="3"/>
</dbReference>
<dbReference type="Gene3D" id="3.10.129.110">
    <property type="entry name" value="Polyketide synthase dehydratase"/>
    <property type="match status" value="1"/>
</dbReference>
<dbReference type="SMART" id="SM00822">
    <property type="entry name" value="PKS_KR"/>
    <property type="match status" value="1"/>
</dbReference>
<dbReference type="PROSITE" id="PS52004">
    <property type="entry name" value="KS3_2"/>
    <property type="match status" value="2"/>
</dbReference>
<evidence type="ECO:0000256" key="2">
    <source>
        <dbReference type="ARBA" id="ARBA00022553"/>
    </source>
</evidence>
<dbReference type="InterPro" id="IPR009081">
    <property type="entry name" value="PP-bd_ACP"/>
</dbReference>
<feature type="region of interest" description="Disordered" evidence="5">
    <location>
        <begin position="1887"/>
        <end position="1916"/>
    </location>
</feature>
<dbReference type="PANTHER" id="PTHR43074:SF1">
    <property type="entry name" value="BETA-KETOACYL SYNTHASE FAMILY PROTEIN-RELATED"/>
    <property type="match status" value="1"/>
</dbReference>
<dbReference type="Gene3D" id="3.30.70.250">
    <property type="entry name" value="Malonyl-CoA ACP transacylase, ACP-binding"/>
    <property type="match status" value="1"/>
</dbReference>
<dbReference type="SUPFAM" id="SSF51735">
    <property type="entry name" value="NAD(P)-binding Rossmann-fold domains"/>
    <property type="match status" value="2"/>
</dbReference>
<dbReference type="Proteomes" id="UP000007880">
    <property type="component" value="Chromosome"/>
</dbReference>
<organism evidence="9 10">
    <name type="scientific">Caldilinea aerophila (strain DSM 14535 / JCM 11387 / NBRC 104270 / STL-6-O1)</name>
    <dbReference type="NCBI Taxonomy" id="926550"/>
    <lineage>
        <taxon>Bacteria</taxon>
        <taxon>Bacillati</taxon>
        <taxon>Chloroflexota</taxon>
        <taxon>Caldilineae</taxon>
        <taxon>Caldilineales</taxon>
        <taxon>Caldilineaceae</taxon>
        <taxon>Caldilinea</taxon>
    </lineage>
</organism>
<feature type="compositionally biased region" description="Pro residues" evidence="5">
    <location>
        <begin position="1791"/>
        <end position="1806"/>
    </location>
</feature>
<dbReference type="HOGENOM" id="CLU_000022_30_2_0"/>
<dbReference type="InterPro" id="IPR049900">
    <property type="entry name" value="PKS_mFAS_DH"/>
</dbReference>
<evidence type="ECO:0000256" key="5">
    <source>
        <dbReference type="SAM" id="MobiDB-lite"/>
    </source>
</evidence>
<evidence type="ECO:0000313" key="9">
    <source>
        <dbReference type="EMBL" id="BAL98801.1"/>
    </source>
</evidence>
<evidence type="ECO:0000259" key="6">
    <source>
        <dbReference type="PROSITE" id="PS50075"/>
    </source>
</evidence>
<keyword evidence="2" id="KW-0597">Phosphoprotein</keyword>
<dbReference type="Pfam" id="PF00109">
    <property type="entry name" value="ketoacyl-synt"/>
    <property type="match status" value="2"/>
</dbReference>
<protein>
    <submittedName>
        <fullName evidence="9">Beta-ketoacyl synthase family protein</fullName>
    </submittedName>
</protein>
<feature type="region of interest" description="Disordered" evidence="5">
    <location>
        <begin position="1627"/>
        <end position="1697"/>
    </location>
</feature>
<dbReference type="Pfam" id="PF02801">
    <property type="entry name" value="Ketoacyl-synt_C"/>
    <property type="match status" value="1"/>
</dbReference>
<dbReference type="InterPro" id="IPR016036">
    <property type="entry name" value="Malonyl_transacylase_ACP-bd"/>
</dbReference>
<dbReference type="InterPro" id="IPR036736">
    <property type="entry name" value="ACP-like_sf"/>
</dbReference>
<dbReference type="InterPro" id="IPR014030">
    <property type="entry name" value="Ketoacyl_synth_N"/>
</dbReference>
<dbReference type="InterPro" id="IPR016039">
    <property type="entry name" value="Thiolase-like"/>
</dbReference>
<dbReference type="PANTHER" id="PTHR43074">
    <property type="entry name" value="OMEGA-3 POLYUNSATURATED FATTY ACID SYNTHASE PFAB-RELATED"/>
    <property type="match status" value="1"/>
</dbReference>
<feature type="compositionally biased region" description="Low complexity" evidence="5">
    <location>
        <begin position="1655"/>
        <end position="1664"/>
    </location>
</feature>
<feature type="compositionally biased region" description="Basic and acidic residues" evidence="5">
    <location>
        <begin position="1627"/>
        <end position="1638"/>
    </location>
</feature>
<keyword evidence="10" id="KW-1185">Reference proteome</keyword>
<feature type="compositionally biased region" description="Low complexity" evidence="5">
    <location>
        <begin position="504"/>
        <end position="513"/>
    </location>
</feature>
<dbReference type="SUPFAM" id="SSF52151">
    <property type="entry name" value="FabD/lysophospholipase-like"/>
    <property type="match status" value="1"/>
</dbReference>
<dbReference type="InterPro" id="IPR057326">
    <property type="entry name" value="KR_dom"/>
</dbReference>
<dbReference type="RefSeq" id="WP_014432042.1">
    <property type="nucleotide sequence ID" value="NC_017079.1"/>
</dbReference>
<evidence type="ECO:0000256" key="4">
    <source>
        <dbReference type="PROSITE-ProRule" id="PRU01363"/>
    </source>
</evidence>
<dbReference type="eggNOG" id="COG0304">
    <property type="taxonomic scope" value="Bacteria"/>
</dbReference>
<proteinExistence type="predicted"/>
<dbReference type="InterPro" id="IPR013968">
    <property type="entry name" value="PKS_KR"/>
</dbReference>
<dbReference type="PROSITE" id="PS52019">
    <property type="entry name" value="PKS_MFAS_DH"/>
    <property type="match status" value="1"/>
</dbReference>
<dbReference type="SUPFAM" id="SSF53901">
    <property type="entry name" value="Thiolase-like"/>
    <property type="match status" value="3"/>
</dbReference>
<dbReference type="EMBL" id="AP012337">
    <property type="protein sequence ID" value="BAL98801.1"/>
    <property type="molecule type" value="Genomic_DNA"/>
</dbReference>
<dbReference type="SMART" id="SM00825">
    <property type="entry name" value="PKS_KS"/>
    <property type="match status" value="1"/>
</dbReference>
<reference evidence="9 10" key="1">
    <citation type="submission" date="2012-02" db="EMBL/GenBank/DDBJ databases">
        <title>Complete genome sequence of Caldilinea aerophila DSM 14535 (= NBRC 102666).</title>
        <authorList>
            <person name="Oguchi A."/>
            <person name="Hosoyama A."/>
            <person name="Sekine M."/>
            <person name="Fukai R."/>
            <person name="Kato Y."/>
            <person name="Nakamura S."/>
            <person name="Hanada S."/>
            <person name="Yamazaki S."/>
            <person name="Fujita N."/>
        </authorList>
    </citation>
    <scope>NUCLEOTIDE SEQUENCE [LARGE SCALE GENOMIC DNA]</scope>
    <source>
        <strain evidence="10">DSM 14535 / JCM 11387 / NBRC 104270 / STL-6-O1</strain>
    </source>
</reference>
<dbReference type="eggNOG" id="COG0236">
    <property type="taxonomic scope" value="Bacteria"/>
</dbReference>
<dbReference type="Gene3D" id="3.40.50.720">
    <property type="entry name" value="NAD(P)-binding Rossmann-like Domain"/>
    <property type="match status" value="1"/>
</dbReference>
<dbReference type="Gene3D" id="3.40.47.10">
    <property type="match status" value="2"/>
</dbReference>
<dbReference type="SMART" id="SM00827">
    <property type="entry name" value="PKS_AT"/>
    <property type="match status" value="1"/>
</dbReference>
<dbReference type="Pfam" id="PF00550">
    <property type="entry name" value="PP-binding"/>
    <property type="match status" value="3"/>
</dbReference>
<dbReference type="InterPro" id="IPR052568">
    <property type="entry name" value="PKS-FAS_Synthase"/>
</dbReference>
<feature type="domain" description="Ketosynthase family 3 (KS3)" evidence="7">
    <location>
        <begin position="1031"/>
        <end position="1535"/>
    </location>
</feature>
<dbReference type="eggNOG" id="COG3321">
    <property type="taxonomic scope" value="Bacteria"/>
</dbReference>
<dbReference type="InterPro" id="IPR049551">
    <property type="entry name" value="PKS_DH_C"/>
</dbReference>
<feature type="domain" description="Carrier" evidence="6">
    <location>
        <begin position="1914"/>
        <end position="1993"/>
    </location>
</feature>
<name>I0I0L4_CALAS</name>
<dbReference type="Pfam" id="PF08659">
    <property type="entry name" value="KR"/>
    <property type="match status" value="1"/>
</dbReference>
<dbReference type="InterPro" id="IPR042104">
    <property type="entry name" value="PKS_dehydratase_sf"/>
</dbReference>
<dbReference type="CDD" id="cd08953">
    <property type="entry name" value="KR_2_SDR_x"/>
    <property type="match status" value="1"/>
</dbReference>
<feature type="region of interest" description="C-terminal hotdog fold" evidence="4">
    <location>
        <begin position="2729"/>
        <end position="2865"/>
    </location>
</feature>
<feature type="domain" description="PKS/mFAS DH" evidence="8">
    <location>
        <begin position="2578"/>
        <end position="2865"/>
    </location>
</feature>
<dbReference type="InterPro" id="IPR001227">
    <property type="entry name" value="Ac_transferase_dom_sf"/>
</dbReference>
<dbReference type="InterPro" id="IPR036291">
    <property type="entry name" value="NAD(P)-bd_dom_sf"/>
</dbReference>
<keyword evidence="1" id="KW-0596">Phosphopantetheine</keyword>
<keyword evidence="3" id="KW-0808">Transferase</keyword>
<dbReference type="InterPro" id="IPR014043">
    <property type="entry name" value="Acyl_transferase_dom"/>
</dbReference>
<dbReference type="InterPro" id="IPR016035">
    <property type="entry name" value="Acyl_Trfase/lysoPLipase"/>
</dbReference>
<evidence type="ECO:0000313" key="10">
    <source>
        <dbReference type="Proteomes" id="UP000007880"/>
    </source>
</evidence>
<gene>
    <name evidence="9" type="ordered locus">CLDAP_07620</name>
</gene>
<dbReference type="OrthoDB" id="139272at2"/>
<accession>I0I0L4</accession>
<dbReference type="KEGG" id="cap:CLDAP_07620"/>
<dbReference type="Gene3D" id="1.10.1200.10">
    <property type="entry name" value="ACP-like"/>
    <property type="match status" value="3"/>
</dbReference>
<feature type="region of interest" description="N-terminal hotdog fold" evidence="4">
    <location>
        <begin position="2578"/>
        <end position="2715"/>
    </location>
</feature>
<dbReference type="InterPro" id="IPR020841">
    <property type="entry name" value="PKS_Beta-ketoAc_synthase_dom"/>
</dbReference>
<sequence length="2865" mass="310272">MPNPSSDRAIAIVGVGAILPDALSAPAFWQNIINKRYCITETPPDRWSIADYYDPDPTAPDKTYSKIGGWVRGYQFDWKKYRIPPKVAAAMDEGQQWAVTIADEALTDYGYPNRPLDTERTGVILGTAMGGELHYITQQRVAFPEFLHALEAAPEFATLPDATRQTIIQQWHQRLDATLPPITEDSMPGELPNIVAGRVANIFNLRGPNFITDAACASSFAAIDAAFELLVEHHVDAVITGGVDRNMGPVVFVKFCKIGALSATGSRPFGEGADGFVMGEGAASFLLKRLSDAERDGDKIYAVIRGVGASSDGKGKGITAPNPQGQVLSAVRAWENAGLDPATATLIEAHGTSTRVGDVVEVESLTKVFGGAPRGSIGLGSAKSNIGHLKAGAGAAGLLKATLAIYHKVLPPTLNARIPNPNIDFASTPFFLIHEPMAWEQPRSFPRRAGVSAYGFGGTNFHIVLEEYVPGMLKPDPKIFAAAKIDGEQQRVEAPTPSHPTSPPAQAAAQPATGHSMYKKPLRGILSVAAHTPRELKDKLDDIFRRVEAGWMPERELPSQADLSAPERLFIDFGTHEELLDRIQKARKAAGFDNAQAWKALQGQGIFRGSGPKPGKLGYLFPGQGSQYVNMGRLLAEREPVVAQVFKEADAVMTPILGRPLTSYIFVDSSDPQAVKQAELALMQTAITQPAMLTMDTALYRLLAEYGFEPDMVMGHSLGEYAALIAAGIMPFAHALEAAAARGAEMTRVSVEDNGWMAAVMAPLNVIEETLKEVDGYVVAANINSYNQCVVGGASKAVEQAIQLFEKKGYRAMRIPVSHAFHTQIVAPASKPLRKVLERLSISSPRIPLVANVTGDLYPTSVEEIKDLLERQIASPVQWVKGLETMYREGVRCFVEVGPKRALKGFVDDVLGNQPDVWSLLTNHPKTGELESFNQALCGLYAAGYGAEGRAAKGDGRFDSASVAVATSSPLQTVTLQSATKESVAMAQPTIDSSNALGQALMQALQQLAISAPSFAPHTSPSVYDRNETPTGSVVITGTGLGLPGANKSVMDPENALRILRGEQFIDLIPERFRKEMANKRITRLVKGEDGSGHFEVIEDTDEVIKLAGRGGYFNLAEEYGVPEKLIEALDITTQLAMAAGLDALREAGIPLVQTYRPTRKGAYLPDRWLLPEALRDETGVIFASAFPGGDRMADEFRRYYEWENRRQQLAMLEDLRQYTTDPTTLRELMRRIGELRDELERHPYEFDRRFIFRILAMGHSQFAEYIGARGPNTHVNAACASTAQAIALAEDWIRDGRCRRVIVIGADDVTSENLMGWVGAGFLATGAAATDDKIDEAALPFDRRRHGTLLGMGACALVIESEDAVRERGMRGIAELLSSETANSAYHGTRLDVTHISEVMNRLVTAAERRFGLNRYVMAPQMAFISHETFTPARGGSASAEIMALRNTFAEAANEIVVCNTKGFTGHPMGAGIEDVIAVKILEYGIVPPVPNFREVDPELGVLNLSRGGRYPVQYALHLSAGFGSQIAMTLLRRIPGSRDRIDDKARYQRWLDDVSGYDHAKTEVVKRVLRIAAQGQPARSPAPSTWRYGTGPTLRAAAPGDGMINEYRPLPMPVVAAVVKGEAVTKEQPRATREDGAASAAPAPPMPAPTTPSTPVTSAPASEPVSQVPTTQPDAPQSAPPPSIQPEPAAAPTSDPVVEQVLKVVAAKTGYPQDMLDLDLDLEADLGIDTVKQAETFASIREQFGIPFQEGLNLRDYPTLQSVIDFVRKMRPDLAGAQSEKAEARAAVAPPPPPQAPAAPPPASDPVVTKVLAVVAEKTGYPPEMLDLDLDLEADLGIDTVKQAETFASIREQFGIPFQEGLNLRDYPTLQSVIDFVRKMRPDLAGAQSEKAEARAAVAPPPPPQAPAAPPPASDPVVTKVLAVVAEKTGYPPEMLDLDLDLEADLGIDTVKQAETFASIREQFGIPFQEGLNLRDYPTLQSVIDFVRKMRPDLAETNGEVQEAAPAPVASQTLQNLKTPSSIQTIGTLEDADRVPRRVPIPVVRPPLDLCRPTGVTIDAGSRIVVMLDRGGVGQKLVEKLQQRGATVLTLKPEIATDALSAQCKAWLTEGKIQGVFWLPALDIEPALETMTLEEWREHNRVRVKNLYTTMRALYDSVRGPNTFLVSATRLGGLHGYGPIPAVAPLGGAVVGFTKAYNMEQALREGGKGVLVKAVDFEASRKTVEPAELLIAEALFDPGVVEVGYFEGQRYTISLEERSAQDGNPGMTLGKDTVFVVTGAAGGITSAITVDLAAHSGGVFHLLDLVEAPARDDRYVALFRQGRETLKQALIAEAKATGEKITPKQIDDRILAIERQEAALRAIEAVEAAGGTAYYHSLDLRDGDKVAAVIEEIRRRHGKIDVLLHAGGLLIDRTLPNKEPHQFDLVYDVKADGFFNLLKAARGMPIGATVSFSSVAGRFGNNGQTDYSAANDLLCKITSSMQTWRPDTRGIAIDWTAWRRIGMASRGSVQQILESLGVDMLPPEAGVPTIRRELTYGSTRGEVVVAGRLGAWLEERDPTGGLDVDKANAWLATRKHPLLMVGAIRSYRLYGGLEVETTLDPKVQPFLFDHAPDEGTPWLPGVMATEALAQTAMVAAPGYHVASVEQEQMLGAFKFFRMEPRTLHLSTTVRPLGNGELLAKVTLRSVTRPAKEGLPTQVKEHFIADVRLTTAPVKKPTTAFTPPAVENLPIPAEEIYKTFFHGPAYQVIERASVHGEQCIALMTDKLGPNTEPAHAASIMAPRLVELCFQAAALWHTKMKQAMAFPLGFEKVIAYRQPEEAEERRLYCIATTSDGGEHFDATVVDEAGNVFVTLEGYRTVGRPA</sequence>
<feature type="region of interest" description="Disordered" evidence="5">
    <location>
        <begin position="489"/>
        <end position="514"/>
    </location>
</feature>
<comment type="caution">
    <text evidence="4">Lacks conserved residue(s) required for the propagation of feature annotation.</text>
</comment>
<dbReference type="InterPro" id="IPR018201">
    <property type="entry name" value="Ketoacyl_synth_AS"/>
</dbReference>
<evidence type="ECO:0000259" key="7">
    <source>
        <dbReference type="PROSITE" id="PS52004"/>
    </source>
</evidence>
<dbReference type="Pfam" id="PF14765">
    <property type="entry name" value="PS-DH"/>
    <property type="match status" value="1"/>
</dbReference>
<dbReference type="STRING" id="926550.CLDAP_07620"/>
<feature type="compositionally biased region" description="Pro residues" evidence="5">
    <location>
        <begin position="1644"/>
        <end position="1654"/>
    </location>
</feature>
<dbReference type="eggNOG" id="COG1028">
    <property type="taxonomic scope" value="Bacteria"/>
</dbReference>
<feature type="domain" description="Carrier" evidence="6">
    <location>
        <begin position="1694"/>
        <end position="1773"/>
    </location>
</feature>
<dbReference type="CDD" id="cd00833">
    <property type="entry name" value="PKS"/>
    <property type="match status" value="1"/>
</dbReference>
<feature type="domain" description="Carrier" evidence="6">
    <location>
        <begin position="1804"/>
        <end position="1883"/>
    </location>
</feature>
<dbReference type="Gene3D" id="3.40.366.10">
    <property type="entry name" value="Malonyl-Coenzyme A Acyl Carrier Protein, domain 2"/>
    <property type="match status" value="1"/>
</dbReference>
<dbReference type="GO" id="GO:0004315">
    <property type="term" value="F:3-oxoacyl-[acyl-carrier-protein] synthase activity"/>
    <property type="evidence" value="ECO:0007669"/>
    <property type="project" value="InterPro"/>
</dbReference>
<feature type="domain" description="Ketosynthase family 3 (KS3)" evidence="7">
    <location>
        <begin position="7"/>
        <end position="467"/>
    </location>
</feature>
<dbReference type="GO" id="GO:0006633">
    <property type="term" value="P:fatty acid biosynthetic process"/>
    <property type="evidence" value="ECO:0007669"/>
    <property type="project" value="InterPro"/>
</dbReference>
<dbReference type="PROSITE" id="PS00606">
    <property type="entry name" value="KS3_1"/>
    <property type="match status" value="2"/>
</dbReference>
<evidence type="ECO:0000259" key="8">
    <source>
        <dbReference type="PROSITE" id="PS52019"/>
    </source>
</evidence>
<feature type="region of interest" description="Disordered" evidence="5">
    <location>
        <begin position="1777"/>
        <end position="1806"/>
    </location>
</feature>
<dbReference type="SUPFAM" id="SSF55048">
    <property type="entry name" value="Probable ACP-binding domain of malonyl-CoA ACP transacylase"/>
    <property type="match status" value="1"/>
</dbReference>
<feature type="compositionally biased region" description="Pro residues" evidence="5">
    <location>
        <begin position="1901"/>
        <end position="1916"/>
    </location>
</feature>
<dbReference type="SUPFAM" id="SSF47336">
    <property type="entry name" value="ACP-like"/>
    <property type="match status" value="3"/>
</dbReference>